<reference evidence="2 3" key="1">
    <citation type="journal article" date="2019" name="Nat. Ecol. Evol.">
        <title>Megaphylogeny resolves global patterns of mushroom evolution.</title>
        <authorList>
            <person name="Varga T."/>
            <person name="Krizsan K."/>
            <person name="Foldi C."/>
            <person name="Dima B."/>
            <person name="Sanchez-Garcia M."/>
            <person name="Sanchez-Ramirez S."/>
            <person name="Szollosi G.J."/>
            <person name="Szarkandi J.G."/>
            <person name="Papp V."/>
            <person name="Albert L."/>
            <person name="Andreopoulos W."/>
            <person name="Angelini C."/>
            <person name="Antonin V."/>
            <person name="Barry K.W."/>
            <person name="Bougher N.L."/>
            <person name="Buchanan P."/>
            <person name="Buyck B."/>
            <person name="Bense V."/>
            <person name="Catcheside P."/>
            <person name="Chovatia M."/>
            <person name="Cooper J."/>
            <person name="Damon W."/>
            <person name="Desjardin D."/>
            <person name="Finy P."/>
            <person name="Geml J."/>
            <person name="Haridas S."/>
            <person name="Hughes K."/>
            <person name="Justo A."/>
            <person name="Karasinski D."/>
            <person name="Kautmanova I."/>
            <person name="Kiss B."/>
            <person name="Kocsube S."/>
            <person name="Kotiranta H."/>
            <person name="LaButti K.M."/>
            <person name="Lechner B.E."/>
            <person name="Liimatainen K."/>
            <person name="Lipzen A."/>
            <person name="Lukacs Z."/>
            <person name="Mihaltcheva S."/>
            <person name="Morgado L.N."/>
            <person name="Niskanen T."/>
            <person name="Noordeloos M.E."/>
            <person name="Ohm R.A."/>
            <person name="Ortiz-Santana B."/>
            <person name="Ovrebo C."/>
            <person name="Racz N."/>
            <person name="Riley R."/>
            <person name="Savchenko A."/>
            <person name="Shiryaev A."/>
            <person name="Soop K."/>
            <person name="Spirin V."/>
            <person name="Szebenyi C."/>
            <person name="Tomsovsky M."/>
            <person name="Tulloss R.E."/>
            <person name="Uehling J."/>
            <person name="Grigoriev I.V."/>
            <person name="Vagvolgyi C."/>
            <person name="Papp T."/>
            <person name="Martin F.M."/>
            <person name="Miettinen O."/>
            <person name="Hibbett D.S."/>
            <person name="Nagy L.G."/>
        </authorList>
    </citation>
    <scope>NUCLEOTIDE SEQUENCE [LARGE SCALE GENOMIC DNA]</scope>
    <source>
        <strain evidence="2 3">OMC1185</strain>
    </source>
</reference>
<dbReference type="Proteomes" id="UP000305948">
    <property type="component" value="Unassembled WGS sequence"/>
</dbReference>
<feature type="compositionally biased region" description="Low complexity" evidence="1">
    <location>
        <begin position="79"/>
        <end position="93"/>
    </location>
</feature>
<sequence length="284" mass="30137">MGHPACCDPLFRSSCDIPLLAPSGLAKLASRLPSRQVGSRRRSIVAMDRQHGGGGQSSLPDSLHDHIVTASHQPEHSTPGSPASAHSSGSHIIPTTPLEPQEVPSNDLPPAFPLRLASFRPPPYHPHSTGTGPGIEGLEVEGSSSIHHGATTAGVTDPRNYVYRRGSMSVAPTAEARLRPVRSWAVSGGRSASPPGDRHVFDLGTSEGDRSGRATTYDRDVLSIRTDVRRIGSYGERRAGSTDSSPRYSAPGSLVLSPVEFAEGSSSRYGRDIFRGKLIRICTA</sequence>
<feature type="compositionally biased region" description="Basic and acidic residues" evidence="1">
    <location>
        <begin position="196"/>
        <end position="213"/>
    </location>
</feature>
<proteinExistence type="predicted"/>
<dbReference type="EMBL" id="ML213509">
    <property type="protein sequence ID" value="TFK52437.1"/>
    <property type="molecule type" value="Genomic_DNA"/>
</dbReference>
<dbReference type="STRING" id="5364.A0A5C3N6J2"/>
<feature type="region of interest" description="Disordered" evidence="1">
    <location>
        <begin position="186"/>
        <end position="213"/>
    </location>
</feature>
<name>A0A5C3N6J2_9AGAM</name>
<feature type="region of interest" description="Disordered" evidence="1">
    <location>
        <begin position="70"/>
        <end position="104"/>
    </location>
</feature>
<evidence type="ECO:0000256" key="1">
    <source>
        <dbReference type="SAM" id="MobiDB-lite"/>
    </source>
</evidence>
<gene>
    <name evidence="2" type="ORF">OE88DRAFT_1402715</name>
</gene>
<dbReference type="AlphaFoldDB" id="A0A5C3N6J2"/>
<protein>
    <submittedName>
        <fullName evidence="2">Uncharacterized protein</fullName>
    </submittedName>
</protein>
<keyword evidence="3" id="KW-1185">Reference proteome</keyword>
<evidence type="ECO:0000313" key="2">
    <source>
        <dbReference type="EMBL" id="TFK52437.1"/>
    </source>
</evidence>
<evidence type="ECO:0000313" key="3">
    <source>
        <dbReference type="Proteomes" id="UP000305948"/>
    </source>
</evidence>
<accession>A0A5C3N6J2</accession>
<organism evidence="2 3">
    <name type="scientific">Heliocybe sulcata</name>
    <dbReference type="NCBI Taxonomy" id="5364"/>
    <lineage>
        <taxon>Eukaryota</taxon>
        <taxon>Fungi</taxon>
        <taxon>Dikarya</taxon>
        <taxon>Basidiomycota</taxon>
        <taxon>Agaricomycotina</taxon>
        <taxon>Agaricomycetes</taxon>
        <taxon>Gloeophyllales</taxon>
        <taxon>Gloeophyllaceae</taxon>
        <taxon>Heliocybe</taxon>
    </lineage>
</organism>